<name>I2G1J2_USTHO</name>
<organism evidence="2 3">
    <name type="scientific">Ustilago hordei</name>
    <name type="common">Barley covered smut fungus</name>
    <dbReference type="NCBI Taxonomy" id="120017"/>
    <lineage>
        <taxon>Eukaryota</taxon>
        <taxon>Fungi</taxon>
        <taxon>Dikarya</taxon>
        <taxon>Basidiomycota</taxon>
        <taxon>Ustilaginomycotina</taxon>
        <taxon>Ustilaginomycetes</taxon>
        <taxon>Ustilaginales</taxon>
        <taxon>Ustilaginaceae</taxon>
        <taxon>Ustilago</taxon>
    </lineage>
</organism>
<protein>
    <submittedName>
        <fullName evidence="2">Uncharacterized protein</fullName>
    </submittedName>
</protein>
<comment type="caution">
    <text evidence="2">The sequence shown here is derived from an EMBL/GenBank/DDBJ whole genome shotgun (WGS) entry which is preliminary data.</text>
</comment>
<sequence>MSWGQMIVQEEQNSYEEIWCNHCELGESRVPTEFGEIGTQALLQESVESAGSHSLQQASQDLAQEKPLSPIWQRDGREHGKSCHCKKQGPCTMMKLVQTNGCWQQEGDERRQVATQMKWEWPPDEDEVAQGLSIHKREGKQCQRAAAQCGWKMAGQIRRRHKVEEASPSRSSVVSQGQWASI</sequence>
<evidence type="ECO:0000313" key="2">
    <source>
        <dbReference type="EMBL" id="CCF53035.1"/>
    </source>
</evidence>
<proteinExistence type="predicted"/>
<dbReference type="AlphaFoldDB" id="I2G1J2"/>
<evidence type="ECO:0000313" key="3">
    <source>
        <dbReference type="Proteomes" id="UP000006174"/>
    </source>
</evidence>
<keyword evidence="3" id="KW-1185">Reference proteome</keyword>
<dbReference type="EMBL" id="CAGI01000179">
    <property type="protein sequence ID" value="CCF53035.1"/>
    <property type="molecule type" value="Genomic_DNA"/>
</dbReference>
<dbReference type="Proteomes" id="UP000006174">
    <property type="component" value="Unassembled WGS sequence"/>
</dbReference>
<dbReference type="HOGENOM" id="CLU_1483061_0_0_1"/>
<gene>
    <name evidence="2" type="ORF">UHOR_04442</name>
</gene>
<reference evidence="2 3" key="1">
    <citation type="journal article" date="2012" name="Plant Cell">
        <title>Genome comparison of barley and maize smut fungi reveals targeted loss of RNA silencing components and species-specific presence of transposable elements.</title>
        <authorList>
            <person name="Laurie J.D."/>
            <person name="Ali S."/>
            <person name="Linning R."/>
            <person name="Mannhaupt G."/>
            <person name="Wong P."/>
            <person name="Gueldener U."/>
            <person name="Muensterkoetter M."/>
            <person name="Moore R."/>
            <person name="Kahmann R."/>
            <person name="Bakkeren G."/>
            <person name="Schirawski J."/>
        </authorList>
    </citation>
    <scope>NUCLEOTIDE SEQUENCE [LARGE SCALE GENOMIC DNA]</scope>
    <source>
        <strain evidence="3">Uh4875-4</strain>
    </source>
</reference>
<evidence type="ECO:0000256" key="1">
    <source>
        <dbReference type="SAM" id="MobiDB-lite"/>
    </source>
</evidence>
<feature type="region of interest" description="Disordered" evidence="1">
    <location>
        <begin position="160"/>
        <end position="182"/>
    </location>
</feature>
<accession>I2G1J2</accession>
<feature type="compositionally biased region" description="Polar residues" evidence="1">
    <location>
        <begin position="168"/>
        <end position="182"/>
    </location>
</feature>